<comment type="caution">
    <text evidence="2">The sequence shown here is derived from an EMBL/GenBank/DDBJ whole genome shotgun (WGS) entry which is preliminary data.</text>
</comment>
<keyword evidence="3" id="KW-1185">Reference proteome</keyword>
<evidence type="ECO:0000313" key="3">
    <source>
        <dbReference type="Proteomes" id="UP001174694"/>
    </source>
</evidence>
<reference evidence="2" key="1">
    <citation type="submission" date="2022-07" db="EMBL/GenBank/DDBJ databases">
        <title>Fungi with potential for degradation of polypropylene.</title>
        <authorList>
            <person name="Gostincar C."/>
        </authorList>
    </citation>
    <scope>NUCLEOTIDE SEQUENCE</scope>
    <source>
        <strain evidence="2">EXF-13308</strain>
    </source>
</reference>
<dbReference type="InterPro" id="IPR057227">
    <property type="entry name" value="DUF7905"/>
</dbReference>
<sequence length="501" mass="55871">MANQNPRIQQVAPDKYLGEPPAHLDLLMLYIDTRADGFTLLDATYAADRKRLDQVRTSCRVWIDEPEGDEVTHLILRAEKTNHLKDGFNAIWTLMRRGDDVQGKNAYLVHPPNPGAQYRAIIVLNPNPDGTFRAVAVDPATFVELEDENGQAKATEAATDSAAVAATDADPGISIQSFYRDSFRKHFDLIAKTLRNDPDGIRMRVHFGILNLKERPRKVNSWSFEKFEDLIQVIGKRATGRFDLNVGNDGTGRAVLDAVVRSPDRFEGLLSTELELKDVSPKYFLVIVASDWLLEIEVEPQPGSKSRMCQTRAYLIGSQNRHTEVRVSCPERKLDWNLEVLAEANTKSIPKAILDFRDRMVLGAIAGKDGRFPKPIFDGQLAKAANIDMIMGKAVFTYQMVSRPYRLEVSIRSTCRTVNGHLSSEKSPIKSCAVSMTGTWWDDELVPAQVLYRKRLWGSDHARLFPCPDEGGGDGFEVFGECVEMVHDLIEDAPGAGAAVS</sequence>
<gene>
    <name evidence="2" type="ORF">NKR23_g118</name>
</gene>
<name>A0AA38SDD9_9PEZI</name>
<evidence type="ECO:0000313" key="2">
    <source>
        <dbReference type="EMBL" id="KAJ9157576.1"/>
    </source>
</evidence>
<accession>A0AA38SDD9</accession>
<feature type="domain" description="DUF7905" evidence="1">
    <location>
        <begin position="201"/>
        <end position="441"/>
    </location>
</feature>
<dbReference type="AlphaFoldDB" id="A0AA38SDD9"/>
<protein>
    <recommendedName>
        <fullName evidence="1">DUF7905 domain-containing protein</fullName>
    </recommendedName>
</protein>
<evidence type="ECO:0000259" key="1">
    <source>
        <dbReference type="Pfam" id="PF25482"/>
    </source>
</evidence>
<dbReference type="Proteomes" id="UP001174694">
    <property type="component" value="Unassembled WGS sequence"/>
</dbReference>
<dbReference type="Pfam" id="PF25482">
    <property type="entry name" value="DUF7905"/>
    <property type="match status" value="1"/>
</dbReference>
<dbReference type="EMBL" id="JANBVO010000001">
    <property type="protein sequence ID" value="KAJ9157576.1"/>
    <property type="molecule type" value="Genomic_DNA"/>
</dbReference>
<proteinExistence type="predicted"/>
<organism evidence="2 3">
    <name type="scientific">Pleurostoma richardsiae</name>
    <dbReference type="NCBI Taxonomy" id="41990"/>
    <lineage>
        <taxon>Eukaryota</taxon>
        <taxon>Fungi</taxon>
        <taxon>Dikarya</taxon>
        <taxon>Ascomycota</taxon>
        <taxon>Pezizomycotina</taxon>
        <taxon>Sordariomycetes</taxon>
        <taxon>Sordariomycetidae</taxon>
        <taxon>Calosphaeriales</taxon>
        <taxon>Pleurostomataceae</taxon>
        <taxon>Pleurostoma</taxon>
    </lineage>
</organism>